<dbReference type="CDD" id="cd00293">
    <property type="entry name" value="USP-like"/>
    <property type="match status" value="1"/>
</dbReference>
<dbReference type="InterPro" id="IPR014729">
    <property type="entry name" value="Rossmann-like_a/b/a_fold"/>
</dbReference>
<dbReference type="Gene3D" id="3.40.50.620">
    <property type="entry name" value="HUPs"/>
    <property type="match status" value="1"/>
</dbReference>
<proteinExistence type="inferred from homology"/>
<dbReference type="PANTHER" id="PTHR46268">
    <property type="entry name" value="STRESS RESPONSE PROTEIN NHAX"/>
    <property type="match status" value="1"/>
</dbReference>
<evidence type="ECO:0000313" key="3">
    <source>
        <dbReference type="EMBL" id="MBB4063516.1"/>
    </source>
</evidence>
<name>A0A7W6J3Z8_9HYPH</name>
<evidence type="ECO:0000256" key="1">
    <source>
        <dbReference type="ARBA" id="ARBA00008791"/>
    </source>
</evidence>
<feature type="domain" description="UspA" evidence="2">
    <location>
        <begin position="1"/>
        <end position="134"/>
    </location>
</feature>
<comment type="similarity">
    <text evidence="1">Belongs to the universal stress protein A family.</text>
</comment>
<protein>
    <submittedName>
        <fullName evidence="3">Nucleotide-binding universal stress UspA family protein</fullName>
    </submittedName>
</protein>
<reference evidence="3 4" key="1">
    <citation type="submission" date="2020-08" db="EMBL/GenBank/DDBJ databases">
        <title>Genomic Encyclopedia of Type Strains, Phase IV (KMG-IV): sequencing the most valuable type-strain genomes for metagenomic binning, comparative biology and taxonomic classification.</title>
        <authorList>
            <person name="Goeker M."/>
        </authorList>
    </citation>
    <scope>NUCLEOTIDE SEQUENCE [LARGE SCALE GENOMIC DNA]</scope>
    <source>
        <strain evidence="3 4">DSM 29853</strain>
    </source>
</reference>
<dbReference type="RefSeq" id="WP_183364700.1">
    <property type="nucleotide sequence ID" value="NZ_JACIEZ010000001.1"/>
</dbReference>
<evidence type="ECO:0000313" key="4">
    <source>
        <dbReference type="Proteomes" id="UP000528286"/>
    </source>
</evidence>
<sequence>MYRKILVPVDIAQLDRGEAILHRAEVLSDPQGEIVLLNVVEDLPSYLAIDVPTGLIEGALKEAREKLTALKAKCASRAHIELRTGQPAREILAAAEEHSADLVIIASHRPDLSNYIFGSTADRVVRHAACAVLVDR</sequence>
<dbReference type="InterPro" id="IPR006016">
    <property type="entry name" value="UspA"/>
</dbReference>
<accession>A0A7W6J3Z8</accession>
<dbReference type="AlphaFoldDB" id="A0A7W6J3Z8"/>
<dbReference type="Proteomes" id="UP000528286">
    <property type="component" value="Unassembled WGS sequence"/>
</dbReference>
<keyword evidence="4" id="KW-1185">Reference proteome</keyword>
<dbReference type="EMBL" id="JACIEZ010000001">
    <property type="protein sequence ID" value="MBB4063516.1"/>
    <property type="molecule type" value="Genomic_DNA"/>
</dbReference>
<dbReference type="PANTHER" id="PTHR46268:SF6">
    <property type="entry name" value="UNIVERSAL STRESS PROTEIN UP12"/>
    <property type="match status" value="1"/>
</dbReference>
<dbReference type="Pfam" id="PF00582">
    <property type="entry name" value="Usp"/>
    <property type="match status" value="1"/>
</dbReference>
<dbReference type="PRINTS" id="PR01438">
    <property type="entry name" value="UNVRSLSTRESS"/>
</dbReference>
<dbReference type="InterPro" id="IPR006015">
    <property type="entry name" value="Universal_stress_UspA"/>
</dbReference>
<organism evidence="3 4">
    <name type="scientific">Gellertiella hungarica</name>
    <dbReference type="NCBI Taxonomy" id="1572859"/>
    <lineage>
        <taxon>Bacteria</taxon>
        <taxon>Pseudomonadati</taxon>
        <taxon>Pseudomonadota</taxon>
        <taxon>Alphaproteobacteria</taxon>
        <taxon>Hyphomicrobiales</taxon>
        <taxon>Rhizobiaceae</taxon>
        <taxon>Gellertiella</taxon>
    </lineage>
</organism>
<dbReference type="SUPFAM" id="SSF52402">
    <property type="entry name" value="Adenine nucleotide alpha hydrolases-like"/>
    <property type="match status" value="1"/>
</dbReference>
<evidence type="ECO:0000259" key="2">
    <source>
        <dbReference type="Pfam" id="PF00582"/>
    </source>
</evidence>
<gene>
    <name evidence="3" type="ORF">GGR23_000677</name>
</gene>
<comment type="caution">
    <text evidence="3">The sequence shown here is derived from an EMBL/GenBank/DDBJ whole genome shotgun (WGS) entry which is preliminary data.</text>
</comment>